<comment type="pathway">
    <text evidence="11">Antibiotic biosynthesis; erythromycin biosynthesis.</text>
</comment>
<dbReference type="PANTHER" id="PTHR43775">
    <property type="entry name" value="FATTY ACID SYNTHASE"/>
    <property type="match status" value="1"/>
</dbReference>
<dbReference type="SUPFAM" id="SSF51735">
    <property type="entry name" value="NAD(P)-binding Rossmann-fold domains"/>
    <property type="match status" value="5"/>
</dbReference>
<dbReference type="EMBL" id="JAMTCK010000030">
    <property type="protein sequence ID" value="MCP2170331.1"/>
    <property type="molecule type" value="Genomic_DNA"/>
</dbReference>
<dbReference type="InterPro" id="IPR032821">
    <property type="entry name" value="PKS_assoc"/>
</dbReference>
<dbReference type="InterPro" id="IPR018201">
    <property type="entry name" value="Ketoacyl_synth_AS"/>
</dbReference>
<dbReference type="PROSITE" id="PS01162">
    <property type="entry name" value="QOR_ZETA_CRYSTAL"/>
    <property type="match status" value="1"/>
</dbReference>
<evidence type="ECO:0000259" key="15">
    <source>
        <dbReference type="PROSITE" id="PS50075"/>
    </source>
</evidence>
<dbReference type="SMART" id="SM00826">
    <property type="entry name" value="PKS_DH"/>
    <property type="match status" value="2"/>
</dbReference>
<dbReference type="Proteomes" id="UP001206128">
    <property type="component" value="Unassembled WGS sequence"/>
</dbReference>
<dbReference type="GO" id="GO:0006633">
    <property type="term" value="P:fatty acid biosynthetic process"/>
    <property type="evidence" value="ECO:0007669"/>
    <property type="project" value="InterPro"/>
</dbReference>
<keyword evidence="3" id="KW-0597">Phosphoprotein</keyword>
<feature type="region of interest" description="N-terminal hotdog fold" evidence="14">
    <location>
        <begin position="935"/>
        <end position="1060"/>
    </location>
</feature>
<dbReference type="InterPro" id="IPR015083">
    <property type="entry name" value="NorB/c/GfsB-D-like_docking"/>
</dbReference>
<comment type="catalytic activity">
    <reaction evidence="9">
        <text>6 (S)-methylmalonyl-CoA + propanoyl-CoA + 6 NADPH + 12 H(+) = 6-deoxyerythronolide B + 6 CO2 + 6 NADP(+) + 7 CoA + H2O</text>
        <dbReference type="Rhea" id="RHEA:23068"/>
        <dbReference type="ChEBI" id="CHEBI:15377"/>
        <dbReference type="ChEBI" id="CHEBI:15378"/>
        <dbReference type="ChEBI" id="CHEBI:16089"/>
        <dbReference type="ChEBI" id="CHEBI:16526"/>
        <dbReference type="ChEBI" id="CHEBI:57287"/>
        <dbReference type="ChEBI" id="CHEBI:57327"/>
        <dbReference type="ChEBI" id="CHEBI:57392"/>
        <dbReference type="ChEBI" id="CHEBI:57783"/>
        <dbReference type="ChEBI" id="CHEBI:58349"/>
        <dbReference type="EC" id="2.3.1.94"/>
    </reaction>
</comment>
<dbReference type="InterPro" id="IPR016039">
    <property type="entry name" value="Thiolase-like"/>
</dbReference>
<dbReference type="SMART" id="SM00822">
    <property type="entry name" value="PKS_KR"/>
    <property type="match status" value="2"/>
</dbReference>
<feature type="active site" description="Proton donor; for dehydratase activity" evidence="14">
    <location>
        <position position="1134"/>
    </location>
</feature>
<feature type="active site" description="Proton acceptor; for dehydratase activity" evidence="14">
    <location>
        <position position="3008"/>
    </location>
</feature>
<dbReference type="Pfam" id="PF08240">
    <property type="entry name" value="ADH_N"/>
    <property type="match status" value="1"/>
</dbReference>
<keyword evidence="2" id="KW-0596">Phosphopantetheine</keyword>
<dbReference type="SUPFAM" id="SSF52151">
    <property type="entry name" value="FabD/lysophospholipase-like"/>
    <property type="match status" value="2"/>
</dbReference>
<dbReference type="EC" id="2.3.1.94" evidence="13"/>
<evidence type="ECO:0000313" key="18">
    <source>
        <dbReference type="EMBL" id="MCP2170331.1"/>
    </source>
</evidence>
<dbReference type="PROSITE" id="PS50075">
    <property type="entry name" value="CARRIER"/>
    <property type="match status" value="2"/>
</dbReference>
<comment type="caution">
    <text evidence="18">The sequence shown here is derived from an EMBL/GenBank/DDBJ whole genome shotgun (WGS) entry which is preliminary data.</text>
</comment>
<dbReference type="PROSITE" id="PS00012">
    <property type="entry name" value="PHOSPHOPANTETHEINE"/>
    <property type="match status" value="1"/>
</dbReference>
<dbReference type="InterPro" id="IPR002364">
    <property type="entry name" value="Quin_OxRdtase/zeta-crystal_CS"/>
</dbReference>
<evidence type="ECO:0000256" key="11">
    <source>
        <dbReference type="ARBA" id="ARBA00060622"/>
    </source>
</evidence>
<feature type="domain" description="PKS/mFAS DH" evidence="17">
    <location>
        <begin position="2977"/>
        <end position="3241"/>
    </location>
</feature>
<evidence type="ECO:0000256" key="1">
    <source>
        <dbReference type="ARBA" id="ARBA00001957"/>
    </source>
</evidence>
<dbReference type="Pfam" id="PF13602">
    <property type="entry name" value="ADH_zinc_N_2"/>
    <property type="match status" value="1"/>
</dbReference>
<organism evidence="18 19">
    <name type="scientific">Goodfellowiella coeruleoviolacea</name>
    <dbReference type="NCBI Taxonomy" id="334858"/>
    <lineage>
        <taxon>Bacteria</taxon>
        <taxon>Bacillati</taxon>
        <taxon>Actinomycetota</taxon>
        <taxon>Actinomycetes</taxon>
        <taxon>Pseudonocardiales</taxon>
        <taxon>Pseudonocardiaceae</taxon>
        <taxon>Goodfellowiella</taxon>
    </lineage>
</organism>
<evidence type="ECO:0000256" key="4">
    <source>
        <dbReference type="ARBA" id="ARBA00022679"/>
    </source>
</evidence>
<feature type="domain" description="Carrier" evidence="15">
    <location>
        <begin position="2010"/>
        <end position="2085"/>
    </location>
</feature>
<dbReference type="InterPro" id="IPR049551">
    <property type="entry name" value="PKS_DH_C"/>
</dbReference>
<dbReference type="CDD" id="cd05195">
    <property type="entry name" value="enoyl_red"/>
    <property type="match status" value="1"/>
</dbReference>
<dbReference type="PROSITE" id="PS52019">
    <property type="entry name" value="PKS_MFAS_DH"/>
    <property type="match status" value="2"/>
</dbReference>
<dbReference type="InterPro" id="IPR055123">
    <property type="entry name" value="SpnB-like_Rossmann"/>
</dbReference>
<evidence type="ECO:0000313" key="19">
    <source>
        <dbReference type="Proteomes" id="UP001206128"/>
    </source>
</evidence>
<comment type="subunit">
    <text evidence="12">Homodimer. Erythronolide synthase is composed of EryAI, EryAII and EryAIII multimodular (2 modules) polypeptides each coding for a functional synthase subunit which participates in 2 of the six FAS-like elongation steps required for formation of the polyketide. Module 1, 2, 3, 4, 5, and 6 participating in biosynthesis steps 1, 2, 3, 4, 5, and 6, respectively.</text>
</comment>
<dbReference type="GO" id="GO:0004312">
    <property type="term" value="F:fatty acid synthase activity"/>
    <property type="evidence" value="ECO:0007669"/>
    <property type="project" value="TreeGrafter"/>
</dbReference>
<feature type="domain" description="Ketosynthase family 3 (KS3)" evidence="16">
    <location>
        <begin position="33"/>
        <end position="459"/>
    </location>
</feature>
<dbReference type="InterPro" id="IPR057326">
    <property type="entry name" value="KR_dom"/>
</dbReference>
<dbReference type="GO" id="GO:0004315">
    <property type="term" value="F:3-oxoacyl-[acyl-carrier-protein] synthase activity"/>
    <property type="evidence" value="ECO:0007669"/>
    <property type="project" value="InterPro"/>
</dbReference>
<evidence type="ECO:0000256" key="12">
    <source>
        <dbReference type="ARBA" id="ARBA00063272"/>
    </source>
</evidence>
<dbReference type="GO" id="GO:0031177">
    <property type="term" value="F:phosphopantetheine binding"/>
    <property type="evidence" value="ECO:0007669"/>
    <property type="project" value="InterPro"/>
</dbReference>
<evidence type="ECO:0000256" key="14">
    <source>
        <dbReference type="PROSITE-ProRule" id="PRU01363"/>
    </source>
</evidence>
<dbReference type="InterPro" id="IPR014030">
    <property type="entry name" value="Ketoacyl_synth_N"/>
</dbReference>
<dbReference type="InterPro" id="IPR020806">
    <property type="entry name" value="PKS_PP-bd"/>
</dbReference>
<dbReference type="Gene3D" id="3.90.180.10">
    <property type="entry name" value="Medium-chain alcohol dehydrogenases, catalytic domain"/>
    <property type="match status" value="1"/>
</dbReference>
<dbReference type="InterPro" id="IPR013968">
    <property type="entry name" value="PKS_KR"/>
</dbReference>
<keyword evidence="5" id="KW-0677">Repeat</keyword>
<feature type="region of interest" description="N-terminal hotdog fold" evidence="14">
    <location>
        <begin position="2977"/>
        <end position="3092"/>
    </location>
</feature>
<dbReference type="InterPro" id="IPR050091">
    <property type="entry name" value="PKS_NRPS_Biosynth_Enz"/>
</dbReference>
<evidence type="ECO:0000256" key="7">
    <source>
        <dbReference type="ARBA" id="ARBA00023268"/>
    </source>
</evidence>
<dbReference type="PROSITE" id="PS00606">
    <property type="entry name" value="KS3_1"/>
    <property type="match status" value="2"/>
</dbReference>
<dbReference type="SMART" id="SM00827">
    <property type="entry name" value="PKS_AT"/>
    <property type="match status" value="2"/>
</dbReference>
<dbReference type="Gene3D" id="3.40.50.720">
    <property type="entry name" value="NAD(P)-binding Rossmann-like Domain"/>
    <property type="match status" value="2"/>
</dbReference>
<dbReference type="SMART" id="SM00823">
    <property type="entry name" value="PKS_PP"/>
    <property type="match status" value="2"/>
</dbReference>
<evidence type="ECO:0000256" key="8">
    <source>
        <dbReference type="ARBA" id="ARBA00023315"/>
    </source>
</evidence>
<feature type="region of interest" description="C-terminal hotdog fold" evidence="14">
    <location>
        <begin position="3105"/>
        <end position="3241"/>
    </location>
</feature>
<comment type="cofactor">
    <cofactor evidence="1">
        <name>pantetheine 4'-phosphate</name>
        <dbReference type="ChEBI" id="CHEBI:47942"/>
    </cofactor>
</comment>
<dbReference type="SUPFAM" id="SSF50129">
    <property type="entry name" value="GroES-like"/>
    <property type="match status" value="1"/>
</dbReference>
<dbReference type="Gene3D" id="3.40.50.11460">
    <property type="match status" value="1"/>
</dbReference>
<keyword evidence="8" id="KW-0012">Acyltransferase</keyword>
<feature type="active site" description="Proton acceptor; for dehydratase activity" evidence="14">
    <location>
        <position position="967"/>
    </location>
</feature>
<protein>
    <recommendedName>
        <fullName evidence="13">6-deoxyerythronolide-B synthase</fullName>
        <ecNumber evidence="13">2.3.1.94</ecNumber>
    </recommendedName>
</protein>
<dbReference type="Pfam" id="PF00109">
    <property type="entry name" value="ketoacyl-synt"/>
    <property type="match status" value="2"/>
</dbReference>
<feature type="domain" description="Carrier" evidence="15">
    <location>
        <begin position="3674"/>
        <end position="3749"/>
    </location>
</feature>
<dbReference type="InterPro" id="IPR036736">
    <property type="entry name" value="ACP-like_sf"/>
</dbReference>
<dbReference type="InterPro" id="IPR049552">
    <property type="entry name" value="PKS_DH_N"/>
</dbReference>
<dbReference type="InterPro" id="IPR020843">
    <property type="entry name" value="ER"/>
</dbReference>
<evidence type="ECO:0000256" key="3">
    <source>
        <dbReference type="ARBA" id="ARBA00022553"/>
    </source>
</evidence>
<dbReference type="Gene3D" id="3.10.129.110">
    <property type="entry name" value="Polyketide synthase dehydratase"/>
    <property type="match status" value="2"/>
</dbReference>
<dbReference type="PANTHER" id="PTHR43775:SF51">
    <property type="entry name" value="INACTIVE PHENOLPHTHIOCEROL SYNTHESIS POLYKETIDE SYNTHASE TYPE I PKS1-RELATED"/>
    <property type="match status" value="1"/>
</dbReference>
<dbReference type="GO" id="GO:0016491">
    <property type="term" value="F:oxidoreductase activity"/>
    <property type="evidence" value="ECO:0007669"/>
    <property type="project" value="InterPro"/>
</dbReference>
<evidence type="ECO:0000256" key="9">
    <source>
        <dbReference type="ARBA" id="ARBA00052442"/>
    </source>
</evidence>
<dbReference type="FunFam" id="3.40.366.10:FF:000002">
    <property type="entry name" value="Probable polyketide synthase 2"/>
    <property type="match status" value="2"/>
</dbReference>
<dbReference type="Gene3D" id="3.40.47.10">
    <property type="match status" value="2"/>
</dbReference>
<evidence type="ECO:0000259" key="17">
    <source>
        <dbReference type="PROSITE" id="PS52019"/>
    </source>
</evidence>
<dbReference type="CDD" id="cd00833">
    <property type="entry name" value="PKS"/>
    <property type="match status" value="2"/>
</dbReference>
<dbReference type="Pfam" id="PF14765">
    <property type="entry name" value="PS-DH"/>
    <property type="match status" value="2"/>
</dbReference>
<dbReference type="PROSITE" id="PS52004">
    <property type="entry name" value="KS3_2"/>
    <property type="match status" value="2"/>
</dbReference>
<dbReference type="Pfam" id="PF21089">
    <property type="entry name" value="PKS_DH_N"/>
    <property type="match status" value="2"/>
</dbReference>
<dbReference type="Gene3D" id="3.30.70.3290">
    <property type="match status" value="2"/>
</dbReference>
<dbReference type="SMART" id="SM01294">
    <property type="entry name" value="PKS_PP_betabranch"/>
    <property type="match status" value="1"/>
</dbReference>
<dbReference type="InterPro" id="IPR016036">
    <property type="entry name" value="Malonyl_transacylase_ACP-bd"/>
</dbReference>
<feature type="domain" description="PKS/mFAS DH" evidence="17">
    <location>
        <begin position="935"/>
        <end position="1210"/>
    </location>
</feature>
<keyword evidence="6" id="KW-0045">Antibiotic biosynthesis</keyword>
<dbReference type="SMART" id="SM00829">
    <property type="entry name" value="PKS_ER"/>
    <property type="match status" value="1"/>
</dbReference>
<dbReference type="Pfam" id="PF22953">
    <property type="entry name" value="SpnB_Rossmann"/>
    <property type="match status" value="2"/>
</dbReference>
<dbReference type="GO" id="GO:0008270">
    <property type="term" value="F:zinc ion binding"/>
    <property type="evidence" value="ECO:0007669"/>
    <property type="project" value="InterPro"/>
</dbReference>
<dbReference type="InterPro" id="IPR020841">
    <property type="entry name" value="PKS_Beta-ketoAc_synthase_dom"/>
</dbReference>
<gene>
    <name evidence="18" type="ORF">LX83_007222</name>
</gene>
<dbReference type="SUPFAM" id="SSF55048">
    <property type="entry name" value="Probable ACP-binding domain of malonyl-CoA ACP transacylase"/>
    <property type="match status" value="2"/>
</dbReference>
<dbReference type="FunFam" id="3.40.47.10:FF:000019">
    <property type="entry name" value="Polyketide synthase type I"/>
    <property type="match status" value="2"/>
</dbReference>
<dbReference type="FunFam" id="3.40.50.720:FF:000209">
    <property type="entry name" value="Polyketide synthase Pks12"/>
    <property type="match status" value="1"/>
</dbReference>
<keyword evidence="7" id="KW-0511">Multifunctional enzyme</keyword>
<proteinExistence type="predicted"/>
<dbReference type="Pfam" id="PF08990">
    <property type="entry name" value="Docking"/>
    <property type="match status" value="1"/>
</dbReference>
<dbReference type="Pfam" id="PF00550">
    <property type="entry name" value="PP-binding"/>
    <property type="match status" value="2"/>
</dbReference>
<keyword evidence="4" id="KW-0808">Transferase</keyword>
<evidence type="ECO:0000256" key="6">
    <source>
        <dbReference type="ARBA" id="ARBA00023194"/>
    </source>
</evidence>
<evidence type="ECO:0000256" key="5">
    <source>
        <dbReference type="ARBA" id="ARBA00022737"/>
    </source>
</evidence>
<name>A0AAE3KJK8_9PSEU</name>
<dbReference type="FunFam" id="1.10.1200.10:FF:000007">
    <property type="entry name" value="Probable polyketide synthase pks17"/>
    <property type="match status" value="1"/>
</dbReference>
<dbReference type="Pfam" id="PF02801">
    <property type="entry name" value="Ketoacyl-synt_C"/>
    <property type="match status" value="2"/>
</dbReference>
<comment type="function">
    <text evidence="10">Involved in the biosynthesis of antibiotic erythromycin via the biosynthesis of its aglycone precursor, 6-deoxyerythronolide B (6-dEB).</text>
</comment>
<dbReference type="RefSeq" id="WP_253780503.1">
    <property type="nucleotide sequence ID" value="NZ_JAMTCK010000030.1"/>
</dbReference>
<dbReference type="Pfam" id="PF00698">
    <property type="entry name" value="Acyl_transf_1"/>
    <property type="match status" value="2"/>
</dbReference>
<dbReference type="SUPFAM" id="SSF53901">
    <property type="entry name" value="Thiolase-like"/>
    <property type="match status" value="2"/>
</dbReference>
<dbReference type="Gene3D" id="3.40.366.10">
    <property type="entry name" value="Malonyl-Coenzyme A Acyl Carrier Protein, domain 2"/>
    <property type="match status" value="2"/>
</dbReference>
<dbReference type="SMART" id="SM00825">
    <property type="entry name" value="PKS_KS"/>
    <property type="match status" value="2"/>
</dbReference>
<dbReference type="InterPro" id="IPR042104">
    <property type="entry name" value="PKS_dehydratase_sf"/>
</dbReference>
<evidence type="ECO:0000256" key="13">
    <source>
        <dbReference type="ARBA" id="ARBA00066981"/>
    </source>
</evidence>
<dbReference type="InterPro" id="IPR036291">
    <property type="entry name" value="NAD(P)-bd_dom_sf"/>
</dbReference>
<dbReference type="Pfam" id="PF08659">
    <property type="entry name" value="KR"/>
    <property type="match status" value="2"/>
</dbReference>
<evidence type="ECO:0000256" key="2">
    <source>
        <dbReference type="ARBA" id="ARBA00022450"/>
    </source>
</evidence>
<dbReference type="InterPro" id="IPR014043">
    <property type="entry name" value="Acyl_transferase_dom"/>
</dbReference>
<dbReference type="InterPro" id="IPR020807">
    <property type="entry name" value="PKS_DH"/>
</dbReference>
<dbReference type="Pfam" id="PF16197">
    <property type="entry name" value="KAsynt_C_assoc"/>
    <property type="match status" value="2"/>
</dbReference>
<dbReference type="InterPro" id="IPR009081">
    <property type="entry name" value="PP-bd_ACP"/>
</dbReference>
<dbReference type="InterPro" id="IPR006162">
    <property type="entry name" value="Ppantetheine_attach_site"/>
</dbReference>
<dbReference type="GO" id="GO:0047879">
    <property type="term" value="F:erythronolide synthase activity"/>
    <property type="evidence" value="ECO:0007669"/>
    <property type="project" value="UniProtKB-EC"/>
</dbReference>
<dbReference type="CDD" id="cd08956">
    <property type="entry name" value="KR_3_FAS_SDR_x"/>
    <property type="match status" value="2"/>
</dbReference>
<evidence type="ECO:0000259" key="16">
    <source>
        <dbReference type="PROSITE" id="PS52004"/>
    </source>
</evidence>
<feature type="active site" description="Proton donor; for dehydratase activity" evidence="14">
    <location>
        <position position="3163"/>
    </location>
</feature>
<dbReference type="SUPFAM" id="SSF47336">
    <property type="entry name" value="ACP-like"/>
    <property type="match status" value="2"/>
</dbReference>
<dbReference type="InterPro" id="IPR001227">
    <property type="entry name" value="Ac_transferase_dom_sf"/>
</dbReference>
<dbReference type="Gene3D" id="1.10.1200.10">
    <property type="entry name" value="ACP-like"/>
    <property type="match status" value="2"/>
</dbReference>
<dbReference type="InterPro" id="IPR014031">
    <property type="entry name" value="Ketoacyl_synth_C"/>
</dbReference>
<keyword evidence="19" id="KW-1185">Reference proteome</keyword>
<dbReference type="InterPro" id="IPR013154">
    <property type="entry name" value="ADH-like_N"/>
</dbReference>
<feature type="region of interest" description="C-terminal hotdog fold" evidence="14">
    <location>
        <begin position="1073"/>
        <end position="1210"/>
    </location>
</feature>
<dbReference type="GO" id="GO:0033068">
    <property type="term" value="P:macrolide biosynthetic process"/>
    <property type="evidence" value="ECO:0007669"/>
    <property type="project" value="UniProtKB-ARBA"/>
</dbReference>
<sequence length="3831" mass="401035">MATDNELRDALKWVTADLHKSRRRISELEAQRDEPVAIVGMACRLPGGVRSPEDLWELVHTGTDAIGGFPTDRGWPLDQLYHPDPDHPGTCYVREGGFLHDVADFDPEFFGISPREAVGMDPQQRQLLETSWEALERAGIDITGLRGSRTGVFAGISQQDYALLLAAAPDGLDGYASTGTSNSVVSGRLSYALGLEGPSVTVDTACSSSLVALHLAVRALRNGECDLALAGGVTVMSTTAALVTLSRQRALAPDGRSKAFSDDADGTGWGEGVAVLAVERLSDARRNGHPVVGLVRGTAVNSDGASNGLTAPNGPSQQRVIRAALADAKLAASDIDVVEAHGTGTKLGDPIEADALLATYGRTRAADRPLWLGSVKSNIGHTQAAAGIAGVIKVVQAMRHETLPRTLHAERPSSFVDWSAGAVRLLQAEREWPADGRPRRAGVSSFGISGTNAHVIVEQAPAPADDAGAEPAAAHPGGPLPWVLSARSEPALRDQARRLLAHLADRPEHSPADVGLSLAVTRTALEHRVAVLGADRDDLTSRLTAFADASGDQTAGEDPDVITGVATPGPVVFVFGGQGGQWPGMARELLEQSPVFAAEAARCAEALAEFLDWDVLGVLRGAPDAPSTSRTDVIQPVLFTVMAGLAALWQHAGVRPAAVVGHSQGEIVAAYVAGAISLRDAARVVALRSKAMSLVDGRMASVMLSAEQTRERLARWTGRLSLAAVNGPTTSTVGGEPAACREFVAECERDGIRARVITGVETAGHSVLLDPLRDGMLDTLAPVRPTSGSIAFYSTVAGALIDTAGLDADYWYRNARQTVLFESAVRALLTDGHTVFLEISPHPMLAVPIQQIVEDTGQAATASGTLVRDSGGVRQFHRALARAFVHGATVDWAALFPGARRIDLPTYAFQHQHLWTAIHAGTADAGSLGLRPLDHPVLGGAVVLADGDGVVLTGRLDLSRQPWLADHPVGDRVLFPGTGLLDLAVLAGDQVGCAQVDELTLQVPMVLPATGGLDVQVRVEAPGADGTREFGVYSRLRDETTALGWTRHASGVLTETADAPDGQGLTAWPPAGLAEVDGATHYERMAAAGYGYGPTFRGLRRLWRGDGEVCAEAVLPEAAHPDAARFGLHPALLDAALHASFVLGDGQDDVRLPFSWRGVRLHAGGATRLRVRLTLTGPDSVAVEVADAAGEPVLTAENLVVRPLGKAALTPARDEALHQVRWPELPAPEQLAPVTRAILTAGGPALPPDVLPDATVATGLDDLLDRVADADRPADVLVPAGGDASWPPVLTTLELLQRWLAERRCDDTRLVFVTTGAVGTEPEAGVTDLSGAGVWGLLRSAQSEHPGRFAIVDVDGTAASWAALPAALATGEVQVAIRAGTLRVPRLGRWDRSGVLLPPPGETSWRVGNRQPGTIEGLELEPYPGGLADLTEGQVRLNIRAAGLNFKDVVVALNLVPGLSGLGGEVAGVVTAVGPGATRFAVGDRVMGLTAESLGPVGVTDERLLVPMPAGWTFEEAAAMPVAFLTAYMGLVDLAQVQPGEKLLVHAAAGGVGTAALQLARHLGLEVYATASPAKQQLLRDWGIPEERIASSRTLDFEDAFRAATGGTGVDVVLDCLAGEFVDAGLRLLGEGGRFLEMGKTDKRDAEQVARDHPGVRYRVYDLMEAGYDRLGEMLAEIAALIAQGALHPPRVNTFDVRRARSAFRALSQAALVGKAVLSVPRPLDPAGTVLITGGLGMLGSLLARHLVAEYGVRHLLLTGRRGPDSAGAADLVADLAARGAEVTVVACDVTDREELTGLLGSIPAEHPLTGVLHAAGALQDGLIETLTVAQTVRVLRAKVDSALLLDELTQDLDLAMFVLFSSLAATMGGPGQGNYAAANAMLDGLAQRRRATGRAALALAWGFWAQRSAMSQHLGDGDLARFSRGGALPISTEQGLGLFDAAVATGLPTLVPAPFDTAALAAQGDALVPILRGLVRPVTRRRVSAGSTGADERSLRDRVAPLTASERDRVLLTLVRANAATVLGHSDPEAVKPTSAFRELGFDSLTGVEFRNRLSTATGLRLPVTLVFDHPTPQELARYLLGELLGVADPAPSAEPPAPVAAEDTTGDPLVIVGMACRYPGGVETPDELWQLLLDERDAISAMPTDRGWPERTAGGQRFEGGFLTDVASFDAGFFGITPREALTMDPQQRLMLEVVWEAIERMGTDARTLRGSRTGVFIGASTQGYSALFDPASETMAGYGVTGLSASVVSGRVAYVLGLEGPAVTVDTACSSSLVALHNAANALRDRECDLAVAGGVAIISSPFLFDDFARQGGLAVDSRCKAFAAGADGTAWSEGVGVVILERLSDARRNGHPVLAVLRGSAINSDGASNGLTAPSGAAQRRVIRAALDRSGLRPSEVDLVEAHGTGTRLGDPIEAQAVLDVYGGERDTPLRLGSLKSNIGHAQAAAGISGVIKAVLALRHGVMPRSLHLDEPSPHVDWSAGQVRLLATAEPWPELDRPRRAAVSSFGISGTNAHVVLEQAPATEPVDKGEPLPMPWLLSGASRQALAAQAGRLHDLVAADPELDLDDVAHSLATTRAALDHRAALPVTDRESALAALAELRDGRGKVREAVDGGLAILFSGQGAQRVGMGAGLRQRFPVYAEAVDEVCRHLDDHLDRPLRDVLGDSDLLDRTAYTQPALFAVEVALFRLLESWGVRPDFLLGHSIGEITAAHVAGVLSLPAACRLVAARGALMQALPDGGGMLAVALPEAEAAELAGAGVSVAAVNAPNATVLAGPGAELDRLATALVARGVRVRRLAVSHAFHSALMEPMLAPFAEVLAELTFTPPRLPIVSNLTGELVTAEEITDPAYWVRHARETVRFAAGVDTLLREDVRTFLELGPTGVLSPMVTGCLDATAADAECLPVLARDGDEPALLLAALAAAHGRGVAVSWPSVLSGSGARRVDLPTYAFQRARYWPEPVGTGEPGLPGTGHPLLAATLPTPDGDVLFAGELARDRQPWLADHAVQETVIFPGTGFVELATWAGARTGRPTLAELDLHSPLPLPTEGGVRVQVAVAPDGQVTVHSSADGQEWTRHAEGRLAEQTPPPAAEPGAWPPADATPIEVATTFYDDAVAVGFTYGPAFRGLTAAWRHGDDVLAEVTLPTAAAGGYGVHPALLDAALHALAFRPGASAGSRPKLPFAFADVTVWRSGATALRVRIREIGTDTVAVDAFDADGTPVARIGSLTLRETTGVRRHDDLYRTDWVPAPATDARAVPPKAVTVLLDPSTDPLDPAATHELVGQLLRTVRDFVTEPDDGTRLVVRTVDATSDRPDLAHAAAWGVLCSAQLEHPGRIVLVDVAPGEQADAARIALRLAESTGQTQVRLRDGRAWVPRLTRVTAETDGPTWPASGTVLVTGATGMLGTLFARHLVVTHGVRDLLLLSRTGEHAPGAAELTRELGEHGASVRWVAGDVADRETLRAALDAIPADRPLRGVLHVAGVVDDGVITSLTPEQVDRVLRVKADATHHLHQLTQDAELAAFVVFSSAAGTFGSAGQANYAAANAYADALCRHRTALGLPATALAWGPWAEAGGMTAALTDTDRKRIARAGLLPFTAETGADVFDRAVAAGDATLVPIRIDTKALSGRSDDTTLPVLLRSLTAPKPTQTAAPAADLTRRLAPLSPADRLTTLTDLVRAEAGAVAGLPPGAGIPPTKAFTTVGFDSLMAVELRNRLVDRTGVRLPATLVFDYPTAADVAARLVSDLDLDAAGTPDPVLAALDGLERAWQDRAVADGDRALASRLRVLLARVERDTGSAADDASDGDDDLGSADAAQLLDLISDEFGIR</sequence>
<evidence type="ECO:0000256" key="10">
    <source>
        <dbReference type="ARBA" id="ARBA00060158"/>
    </source>
</evidence>
<dbReference type="InterPro" id="IPR016035">
    <property type="entry name" value="Acyl_Trfase/lysoPLipase"/>
</dbReference>
<feature type="domain" description="Ketosynthase family 3 (KS3)" evidence="16">
    <location>
        <begin position="2108"/>
        <end position="2523"/>
    </location>
</feature>
<dbReference type="InterPro" id="IPR049900">
    <property type="entry name" value="PKS_mFAS_DH"/>
</dbReference>
<accession>A0AAE3KJK8</accession>
<reference evidence="18" key="1">
    <citation type="submission" date="2022-06" db="EMBL/GenBank/DDBJ databases">
        <title>Genomic Encyclopedia of Archaeal and Bacterial Type Strains, Phase II (KMG-II): from individual species to whole genera.</title>
        <authorList>
            <person name="Goeker M."/>
        </authorList>
    </citation>
    <scope>NUCLEOTIDE SEQUENCE</scope>
    <source>
        <strain evidence="18">DSM 43935</strain>
    </source>
</reference>
<dbReference type="InterPro" id="IPR011032">
    <property type="entry name" value="GroES-like_sf"/>
</dbReference>